<evidence type="ECO:0000313" key="3">
    <source>
        <dbReference type="Proteomes" id="UP000239757"/>
    </source>
</evidence>
<accession>A0A2P5YBM1</accession>
<feature type="region of interest" description="Disordered" evidence="1">
    <location>
        <begin position="167"/>
        <end position="186"/>
    </location>
</feature>
<dbReference type="OrthoDB" id="1918879at2759"/>
<protein>
    <submittedName>
        <fullName evidence="2">Uncharacterized protein</fullName>
    </submittedName>
</protein>
<feature type="compositionally biased region" description="Acidic residues" evidence="1">
    <location>
        <begin position="400"/>
        <end position="411"/>
    </location>
</feature>
<dbReference type="PANTHER" id="PTHR33623">
    <property type="entry name" value="OS04G0572500 PROTEIN"/>
    <property type="match status" value="1"/>
</dbReference>
<feature type="region of interest" description="Disordered" evidence="1">
    <location>
        <begin position="263"/>
        <end position="318"/>
    </location>
</feature>
<dbReference type="AlphaFoldDB" id="A0A2P5YBM1"/>
<proteinExistence type="predicted"/>
<evidence type="ECO:0000256" key="1">
    <source>
        <dbReference type="SAM" id="MobiDB-lite"/>
    </source>
</evidence>
<organism evidence="2 3">
    <name type="scientific">Gossypium barbadense</name>
    <name type="common">Sea Island cotton</name>
    <name type="synonym">Hibiscus barbadensis</name>
    <dbReference type="NCBI Taxonomy" id="3634"/>
    <lineage>
        <taxon>Eukaryota</taxon>
        <taxon>Viridiplantae</taxon>
        <taxon>Streptophyta</taxon>
        <taxon>Embryophyta</taxon>
        <taxon>Tracheophyta</taxon>
        <taxon>Spermatophyta</taxon>
        <taxon>Magnoliopsida</taxon>
        <taxon>eudicotyledons</taxon>
        <taxon>Gunneridae</taxon>
        <taxon>Pentapetalae</taxon>
        <taxon>rosids</taxon>
        <taxon>malvids</taxon>
        <taxon>Malvales</taxon>
        <taxon>Malvaceae</taxon>
        <taxon>Malvoideae</taxon>
        <taxon>Gossypium</taxon>
    </lineage>
</organism>
<name>A0A2P5YBM1_GOSBA</name>
<dbReference type="EMBL" id="KZ663414">
    <property type="protein sequence ID" value="PPS12921.1"/>
    <property type="molecule type" value="Genomic_DNA"/>
</dbReference>
<sequence>MGQKHLQELLEEDQEPFHLNKYIADRRCQLKKPSPQTHLQLKKPKPISQSSKFPSNFCKNACFFSFHDSPDPRKSPLLGFPSPCKSPNAIFLHIPARTAALLLEAALRIQKHSSSKTKHHNGGTGFGFFGSILKRITHRNRNRKREIANDGAKVSVKDILRWDPAVAENNPSQKKMSSSTSISEDKSGYEMGFSCSYNGRPSSAVWSESNEEKSLDTSCSCSQSEDFEEIFLSKDVFGNSSAFPSCESPFHFVLQRSPSFGHRTPIFSSPATSPGRHQKQDKESYNEVESLKKAQVAEEEQCSPVSVLDPPFEDDDDRHVNVDDDDGNDSFDLECSYAVVQSMVSSISVIPYSMHKFNLIHKDKYLKDDGTKQQLLHKLRRFEKLAELDPIELEKRMLEQEQDDDDDDDNEHESGSCDDGMVQEVVKTSFHNVPEGMKRLVTDLIGEEETEQSCYGDGEAVAKRVRQRLESWKEVESNTIDMMVGQDLRRSEVDGWKRSELQIREIALEVDNAIFGLLMEELSEELVSSSTRV</sequence>
<feature type="compositionally biased region" description="Basic and acidic residues" evidence="1">
    <location>
        <begin position="278"/>
        <end position="296"/>
    </location>
</feature>
<dbReference type="Proteomes" id="UP000239757">
    <property type="component" value="Unassembled WGS sequence"/>
</dbReference>
<gene>
    <name evidence="2" type="ORF">GOBAR_AA07709</name>
</gene>
<dbReference type="PANTHER" id="PTHR33623:SF5">
    <property type="entry name" value="HISTONE-LYSINE N-METHYLTRANSFERASE SETD1B-LIKE PROTEIN"/>
    <property type="match status" value="1"/>
</dbReference>
<reference evidence="2 3" key="1">
    <citation type="submission" date="2015-01" db="EMBL/GenBank/DDBJ databases">
        <title>Genome of allotetraploid Gossypium barbadense reveals genomic plasticity and fiber elongation in cotton evolution.</title>
        <authorList>
            <person name="Chen X."/>
            <person name="Liu X."/>
            <person name="Zhao B."/>
            <person name="Zheng H."/>
            <person name="Hu Y."/>
            <person name="Lu G."/>
            <person name="Yang C."/>
            <person name="Chen J."/>
            <person name="Shan C."/>
            <person name="Zhang L."/>
            <person name="Zhou Y."/>
            <person name="Wang L."/>
            <person name="Guo W."/>
            <person name="Bai Y."/>
            <person name="Ruan J."/>
            <person name="Shangguan X."/>
            <person name="Mao Y."/>
            <person name="Jiang J."/>
            <person name="Zhu Y."/>
            <person name="Lei J."/>
            <person name="Kang H."/>
            <person name="Chen S."/>
            <person name="He X."/>
            <person name="Wang R."/>
            <person name="Wang Y."/>
            <person name="Chen J."/>
            <person name="Wang L."/>
            <person name="Yu S."/>
            <person name="Wang B."/>
            <person name="Wei J."/>
            <person name="Song S."/>
            <person name="Lu X."/>
            <person name="Gao Z."/>
            <person name="Gu W."/>
            <person name="Deng X."/>
            <person name="Ma D."/>
            <person name="Wang S."/>
            <person name="Liang W."/>
            <person name="Fang L."/>
            <person name="Cai C."/>
            <person name="Zhu X."/>
            <person name="Zhou B."/>
            <person name="Zhang Y."/>
            <person name="Chen Z."/>
            <person name="Xu S."/>
            <person name="Zhu R."/>
            <person name="Wang S."/>
            <person name="Zhang T."/>
            <person name="Zhao G."/>
        </authorList>
    </citation>
    <scope>NUCLEOTIDE SEQUENCE [LARGE SCALE GENOMIC DNA]</scope>
    <source>
        <strain evidence="3">cv. Xinhai21</strain>
        <tissue evidence="2">Leaf</tissue>
    </source>
</reference>
<feature type="compositionally biased region" description="Low complexity" evidence="1">
    <location>
        <begin position="172"/>
        <end position="182"/>
    </location>
</feature>
<feature type="region of interest" description="Disordered" evidence="1">
    <location>
        <begin position="399"/>
        <end position="421"/>
    </location>
</feature>
<evidence type="ECO:0000313" key="2">
    <source>
        <dbReference type="EMBL" id="PPS12921.1"/>
    </source>
</evidence>